<keyword evidence="3" id="KW-1185">Reference proteome</keyword>
<dbReference type="Pfam" id="PF15779">
    <property type="entry name" value="LRRC37"/>
    <property type="match status" value="2"/>
</dbReference>
<feature type="domain" description="Leucine-rich repeat-containing protein 37 N-terminal" evidence="2">
    <location>
        <begin position="120"/>
        <end position="160"/>
    </location>
</feature>
<dbReference type="RefSeq" id="XP_021566313.1">
    <property type="nucleotide sequence ID" value="XM_021710638.1"/>
</dbReference>
<sequence length="269" mass="29377">MPTQGTLTTRTLCFLPDVGPTSGMDWNFRSVPSEPDQVAIPLQDLGLDRAADHQALGIKKKPFLDSQEFKSNKVYRFPEEPEERGLPRWWLEHHTNLHLNLKHIICRTIREGPSSASRVPLVPQESNVLLPNGNEAQHLNLPDVTVKPADVKLTTTKEAEPSPPWQEASAEVPVGAGPSSSEQELPAQPPESPGEVEHSVSQQEAPAQPPEASMERVTEASPNQEVTVPLSGEDEAHVYNTPNVTVKPVDVAITITSETTKEAEPSPAQ</sequence>
<name>A0A3Q0DX56_CARSF</name>
<feature type="region of interest" description="Disordered" evidence="1">
    <location>
        <begin position="155"/>
        <end position="243"/>
    </location>
</feature>
<dbReference type="OrthoDB" id="9537879at2759"/>
<gene>
    <name evidence="4" type="primary">LOC110595350</name>
</gene>
<evidence type="ECO:0000259" key="2">
    <source>
        <dbReference type="Pfam" id="PF15779"/>
    </source>
</evidence>
<dbReference type="KEGG" id="csyr:110595350"/>
<dbReference type="GeneID" id="110595350"/>
<dbReference type="InterPro" id="IPR032754">
    <property type="entry name" value="LRRC37_N"/>
</dbReference>
<evidence type="ECO:0000313" key="4">
    <source>
        <dbReference type="RefSeq" id="XP_021566313.1"/>
    </source>
</evidence>
<dbReference type="InterPro" id="IPR015753">
    <property type="entry name" value="LRRC37"/>
</dbReference>
<dbReference type="AlphaFoldDB" id="A0A3Q0DX56"/>
<accession>A0A3Q0DX56</accession>
<dbReference type="PANTHER" id="PTHR23045:SF9">
    <property type="entry name" value="LEUCINE RICH REPEAT CONTAINING 37A-RELATED"/>
    <property type="match status" value="1"/>
</dbReference>
<proteinExistence type="predicted"/>
<evidence type="ECO:0000313" key="3">
    <source>
        <dbReference type="Proteomes" id="UP000189704"/>
    </source>
</evidence>
<evidence type="ECO:0000256" key="1">
    <source>
        <dbReference type="SAM" id="MobiDB-lite"/>
    </source>
</evidence>
<dbReference type="PANTHER" id="PTHR23045">
    <property type="entry name" value="LEUCINE-RICH REPEAT-CONTAINING PROTEIN 37A"/>
    <property type="match status" value="1"/>
</dbReference>
<dbReference type="Proteomes" id="UP000189704">
    <property type="component" value="Unplaced"/>
</dbReference>
<protein>
    <submittedName>
        <fullName evidence="4">Leucine-rich repeat-containing protein 37A3-like</fullName>
    </submittedName>
</protein>
<organism evidence="3 4">
    <name type="scientific">Carlito syrichta</name>
    <name type="common">Philippine tarsier</name>
    <name type="synonym">Tarsius syrichta</name>
    <dbReference type="NCBI Taxonomy" id="1868482"/>
    <lineage>
        <taxon>Eukaryota</taxon>
        <taxon>Metazoa</taxon>
        <taxon>Chordata</taxon>
        <taxon>Craniata</taxon>
        <taxon>Vertebrata</taxon>
        <taxon>Euteleostomi</taxon>
        <taxon>Mammalia</taxon>
        <taxon>Eutheria</taxon>
        <taxon>Euarchontoglires</taxon>
        <taxon>Primates</taxon>
        <taxon>Haplorrhini</taxon>
        <taxon>Tarsiiformes</taxon>
        <taxon>Tarsiidae</taxon>
        <taxon>Carlito</taxon>
    </lineage>
</organism>
<feature type="domain" description="Leucine-rich repeat-containing protein 37 N-terminal" evidence="2">
    <location>
        <begin position="195"/>
        <end position="267"/>
    </location>
</feature>
<reference evidence="4" key="1">
    <citation type="submission" date="2025-08" db="UniProtKB">
        <authorList>
            <consortium name="RefSeq"/>
        </authorList>
    </citation>
    <scope>IDENTIFICATION</scope>
</reference>